<dbReference type="AlphaFoldDB" id="A0A428NL41"/>
<evidence type="ECO:0000313" key="3">
    <source>
        <dbReference type="Proteomes" id="UP000288168"/>
    </source>
</evidence>
<dbReference type="Pfam" id="PF11917">
    <property type="entry name" value="DUF3435"/>
    <property type="match status" value="1"/>
</dbReference>
<sequence>MVPEDVWASLPPDPEIKQGNYRIDGHTDEGKIRQPTQEIRMKRAQRDRQVVKEYRDYYFYNQPTWDIERQARGEEEKYAEPDINVIIPEHAALAKLFCRQPDDLTEDQIFERKIEAINLMIDTIPTRNLPGRGAARDPPYGKHFPRIRQHHSQTPRGRVAYHRDARPPSISGMPHYRSSPRTI</sequence>
<reference evidence="2 3" key="1">
    <citation type="submission" date="2017-06" db="EMBL/GenBank/DDBJ databases">
        <title>Comparative genomic analysis of Ambrosia Fusariam Clade fungi.</title>
        <authorList>
            <person name="Stajich J.E."/>
            <person name="Carrillo J."/>
            <person name="Kijimoto T."/>
            <person name="Eskalen A."/>
            <person name="O'Donnell K."/>
            <person name="Kasson M."/>
        </authorList>
    </citation>
    <scope>NUCLEOTIDE SEQUENCE [LARGE SCALE GENOMIC DNA]</scope>
    <source>
        <strain evidence="2 3">NRRL62584</strain>
    </source>
</reference>
<dbReference type="EMBL" id="NKCI01000413">
    <property type="protein sequence ID" value="RSL41531.1"/>
    <property type="molecule type" value="Genomic_DNA"/>
</dbReference>
<comment type="caution">
    <text evidence="2">The sequence shown here is derived from an EMBL/GenBank/DDBJ whole genome shotgun (WGS) entry which is preliminary data.</text>
</comment>
<feature type="compositionally biased region" description="Basic residues" evidence="1">
    <location>
        <begin position="143"/>
        <end position="153"/>
    </location>
</feature>
<name>A0A428NL41_9HYPO</name>
<dbReference type="PANTHER" id="PTHR37535">
    <property type="entry name" value="FLUG DOMAIN PROTEIN"/>
    <property type="match status" value="1"/>
</dbReference>
<protein>
    <submittedName>
        <fullName evidence="2">Uncharacterized protein</fullName>
    </submittedName>
</protein>
<accession>A0A428NL41</accession>
<gene>
    <name evidence="2" type="ORF">CEP54_015788</name>
</gene>
<feature type="region of interest" description="Disordered" evidence="1">
    <location>
        <begin position="1"/>
        <end position="29"/>
    </location>
</feature>
<feature type="region of interest" description="Disordered" evidence="1">
    <location>
        <begin position="128"/>
        <end position="183"/>
    </location>
</feature>
<dbReference type="PANTHER" id="PTHR37535:SF4">
    <property type="entry name" value="FLUG DOMAIN-CONTAINING PROTEIN"/>
    <property type="match status" value="1"/>
</dbReference>
<dbReference type="STRING" id="1325734.A0A428NL41"/>
<organism evidence="2 3">
    <name type="scientific">Fusarium duplospermum</name>
    <dbReference type="NCBI Taxonomy" id="1325734"/>
    <lineage>
        <taxon>Eukaryota</taxon>
        <taxon>Fungi</taxon>
        <taxon>Dikarya</taxon>
        <taxon>Ascomycota</taxon>
        <taxon>Pezizomycotina</taxon>
        <taxon>Sordariomycetes</taxon>
        <taxon>Hypocreomycetidae</taxon>
        <taxon>Hypocreales</taxon>
        <taxon>Nectriaceae</taxon>
        <taxon>Fusarium</taxon>
        <taxon>Fusarium solani species complex</taxon>
    </lineage>
</organism>
<dbReference type="OrthoDB" id="4485682at2759"/>
<evidence type="ECO:0000313" key="2">
    <source>
        <dbReference type="EMBL" id="RSL41531.1"/>
    </source>
</evidence>
<proteinExistence type="predicted"/>
<dbReference type="InterPro" id="IPR021842">
    <property type="entry name" value="DUF3435"/>
</dbReference>
<dbReference type="Proteomes" id="UP000288168">
    <property type="component" value="Unassembled WGS sequence"/>
</dbReference>
<keyword evidence="3" id="KW-1185">Reference proteome</keyword>
<evidence type="ECO:0000256" key="1">
    <source>
        <dbReference type="SAM" id="MobiDB-lite"/>
    </source>
</evidence>